<dbReference type="GeneID" id="5980838"/>
<gene>
    <name evidence="1" type="ORF">SNOG_13709</name>
</gene>
<dbReference type="KEGG" id="pno:SNOG_13709"/>
<protein>
    <submittedName>
        <fullName evidence="1">Uncharacterized protein</fullName>
    </submittedName>
</protein>
<reference evidence="2" key="1">
    <citation type="journal article" date="2007" name="Plant Cell">
        <title>Dothideomycete-plant interactions illuminated by genome sequencing and EST analysis of the wheat pathogen Stagonospora nodorum.</title>
        <authorList>
            <person name="Hane J.K."/>
            <person name="Lowe R.G."/>
            <person name="Solomon P.S."/>
            <person name="Tan K.C."/>
            <person name="Schoch C.L."/>
            <person name="Spatafora J.W."/>
            <person name="Crous P.W."/>
            <person name="Kodira C."/>
            <person name="Birren B.W."/>
            <person name="Galagan J.E."/>
            <person name="Torriani S.F."/>
            <person name="McDonald B.A."/>
            <person name="Oliver R.P."/>
        </authorList>
    </citation>
    <scope>NUCLEOTIDE SEQUENCE [LARGE SCALE GENOMIC DNA]</scope>
    <source>
        <strain evidence="2">SN15 / ATCC MYA-4574 / FGSC 10173</strain>
    </source>
</reference>
<accession>Q0U3F5</accession>
<dbReference type="RefSeq" id="XP_001803916.1">
    <property type="nucleotide sequence ID" value="XM_001803864.1"/>
</dbReference>
<name>Q0U3F5_PHANO</name>
<evidence type="ECO:0000313" key="2">
    <source>
        <dbReference type="Proteomes" id="UP000001055"/>
    </source>
</evidence>
<sequence length="40" mass="4342">MAVLITSSIIQYDFAITLLGQCADSPLGAEECPQVESLWQ</sequence>
<dbReference type="EMBL" id="CH445352">
    <property type="protein sequence ID" value="EAT78733.1"/>
    <property type="molecule type" value="Genomic_DNA"/>
</dbReference>
<dbReference type="Proteomes" id="UP000001055">
    <property type="component" value="Unassembled WGS sequence"/>
</dbReference>
<dbReference type="AlphaFoldDB" id="Q0U3F5"/>
<proteinExistence type="predicted"/>
<dbReference type="InParanoid" id="Q0U3F5"/>
<organism evidence="1 2">
    <name type="scientific">Phaeosphaeria nodorum (strain SN15 / ATCC MYA-4574 / FGSC 10173)</name>
    <name type="common">Glume blotch fungus</name>
    <name type="synonym">Parastagonospora nodorum</name>
    <dbReference type="NCBI Taxonomy" id="321614"/>
    <lineage>
        <taxon>Eukaryota</taxon>
        <taxon>Fungi</taxon>
        <taxon>Dikarya</taxon>
        <taxon>Ascomycota</taxon>
        <taxon>Pezizomycotina</taxon>
        <taxon>Dothideomycetes</taxon>
        <taxon>Pleosporomycetidae</taxon>
        <taxon>Pleosporales</taxon>
        <taxon>Pleosporineae</taxon>
        <taxon>Phaeosphaeriaceae</taxon>
        <taxon>Parastagonospora</taxon>
    </lineage>
</organism>
<evidence type="ECO:0000313" key="1">
    <source>
        <dbReference type="EMBL" id="EAT78733.1"/>
    </source>
</evidence>